<keyword evidence="3" id="KW-1185">Reference proteome</keyword>
<gene>
    <name evidence="2" type="ORF">COLO4_30140</name>
</gene>
<dbReference type="EMBL" id="AWUE01020607">
    <property type="protein sequence ID" value="OMO67462.1"/>
    <property type="molecule type" value="Genomic_DNA"/>
</dbReference>
<evidence type="ECO:0000313" key="2">
    <source>
        <dbReference type="EMBL" id="OMO67462.1"/>
    </source>
</evidence>
<feature type="compositionally biased region" description="Low complexity" evidence="1">
    <location>
        <begin position="55"/>
        <end position="64"/>
    </location>
</feature>
<evidence type="ECO:0000313" key="3">
    <source>
        <dbReference type="Proteomes" id="UP000187203"/>
    </source>
</evidence>
<organism evidence="2 3">
    <name type="scientific">Corchorus olitorius</name>
    <dbReference type="NCBI Taxonomy" id="93759"/>
    <lineage>
        <taxon>Eukaryota</taxon>
        <taxon>Viridiplantae</taxon>
        <taxon>Streptophyta</taxon>
        <taxon>Embryophyta</taxon>
        <taxon>Tracheophyta</taxon>
        <taxon>Spermatophyta</taxon>
        <taxon>Magnoliopsida</taxon>
        <taxon>eudicotyledons</taxon>
        <taxon>Gunneridae</taxon>
        <taxon>Pentapetalae</taxon>
        <taxon>rosids</taxon>
        <taxon>malvids</taxon>
        <taxon>Malvales</taxon>
        <taxon>Malvaceae</taxon>
        <taxon>Grewioideae</taxon>
        <taxon>Apeibeae</taxon>
        <taxon>Corchorus</taxon>
    </lineage>
</organism>
<comment type="caution">
    <text evidence="2">The sequence shown here is derived from an EMBL/GenBank/DDBJ whole genome shotgun (WGS) entry which is preliminary data.</text>
</comment>
<proteinExistence type="predicted"/>
<protein>
    <submittedName>
        <fullName evidence="2">Uncharacterized protein</fullName>
    </submittedName>
</protein>
<sequence length="72" mass="7581">MGVGVAFAKKGGFLVIGKGGFREPIEVPDSGEGCGVSLCVSVRREREESFSMRKGSSSGEISGVVEDEDVER</sequence>
<accession>A0A1R3HAT0</accession>
<feature type="region of interest" description="Disordered" evidence="1">
    <location>
        <begin position="46"/>
        <end position="72"/>
    </location>
</feature>
<dbReference type="Proteomes" id="UP000187203">
    <property type="component" value="Unassembled WGS sequence"/>
</dbReference>
<evidence type="ECO:0000256" key="1">
    <source>
        <dbReference type="SAM" id="MobiDB-lite"/>
    </source>
</evidence>
<dbReference type="AlphaFoldDB" id="A0A1R3HAT0"/>
<name>A0A1R3HAT0_9ROSI</name>
<reference evidence="3" key="1">
    <citation type="submission" date="2013-09" db="EMBL/GenBank/DDBJ databases">
        <title>Corchorus olitorius genome sequencing.</title>
        <authorList>
            <person name="Alam M."/>
            <person name="Haque M.S."/>
            <person name="Islam M.S."/>
            <person name="Emdad E.M."/>
            <person name="Islam M.M."/>
            <person name="Ahmed B."/>
            <person name="Halim A."/>
            <person name="Hossen Q.M.M."/>
            <person name="Hossain M.Z."/>
            <person name="Ahmed R."/>
            <person name="Khan M.M."/>
            <person name="Islam R."/>
            <person name="Rashid M.M."/>
            <person name="Khan S.A."/>
            <person name="Rahman M.S."/>
            <person name="Alam M."/>
            <person name="Yahiya A.S."/>
            <person name="Khan M.S."/>
            <person name="Azam M.S."/>
            <person name="Haque T."/>
            <person name="Lashkar M.Z.H."/>
            <person name="Akhand A.I."/>
            <person name="Morshed G."/>
            <person name="Roy S."/>
            <person name="Uddin K.S."/>
            <person name="Rabeya T."/>
            <person name="Hossain A.S."/>
            <person name="Chowdhury A."/>
            <person name="Snigdha A.R."/>
            <person name="Mortoza M.S."/>
            <person name="Matin S.A."/>
            <person name="Hoque S.M.E."/>
            <person name="Islam M.K."/>
            <person name="Roy D.K."/>
            <person name="Haider R."/>
            <person name="Moosa M.M."/>
            <person name="Elias S.M."/>
            <person name="Hasan A.M."/>
            <person name="Jahan S."/>
            <person name="Shafiuddin M."/>
            <person name="Mahmood N."/>
            <person name="Shommy N.S."/>
        </authorList>
    </citation>
    <scope>NUCLEOTIDE SEQUENCE [LARGE SCALE GENOMIC DNA]</scope>
    <source>
        <strain evidence="3">cv. O-4</strain>
    </source>
</reference>